<dbReference type="AlphaFoldDB" id="A0A426PVV2"/>
<evidence type="ECO:0000313" key="2">
    <source>
        <dbReference type="EMBL" id="RRO85402.1"/>
    </source>
</evidence>
<evidence type="ECO:0000256" key="1">
    <source>
        <dbReference type="SAM" id="MobiDB-lite"/>
    </source>
</evidence>
<name>A0A426PVV2_9CORY</name>
<gene>
    <name evidence="2" type="ORF">CXF48_10955</name>
</gene>
<reference evidence="2 3" key="1">
    <citation type="submission" date="2018-01" db="EMBL/GenBank/DDBJ databases">
        <title>Twenty Corynebacterium bovis Genomes.</title>
        <authorList>
            <person name="Gulvik C.A."/>
        </authorList>
    </citation>
    <scope>NUCLEOTIDE SEQUENCE [LARGE SCALE GENOMIC DNA]</scope>
    <source>
        <strain evidence="2 3">F6900</strain>
    </source>
</reference>
<dbReference type="EMBL" id="PQNK01000029">
    <property type="protein sequence ID" value="RRO85402.1"/>
    <property type="molecule type" value="Genomic_DNA"/>
</dbReference>
<comment type="caution">
    <text evidence="2">The sequence shown here is derived from an EMBL/GenBank/DDBJ whole genome shotgun (WGS) entry which is preliminary data.</text>
</comment>
<evidence type="ECO:0000313" key="3">
    <source>
        <dbReference type="Proteomes" id="UP000276526"/>
    </source>
</evidence>
<organism evidence="2 3">
    <name type="scientific">Corynebacterium bovis</name>
    <dbReference type="NCBI Taxonomy" id="36808"/>
    <lineage>
        <taxon>Bacteria</taxon>
        <taxon>Bacillati</taxon>
        <taxon>Actinomycetota</taxon>
        <taxon>Actinomycetes</taxon>
        <taxon>Mycobacteriales</taxon>
        <taxon>Corynebacteriaceae</taxon>
        <taxon>Corynebacterium</taxon>
    </lineage>
</organism>
<proteinExistence type="predicted"/>
<sequence>MATGSAAQPGQTNAGAVANADADRKPQVTCEVVSPVGGVYIYRSQRDRHRLRLQRDAVRTGGRTTALTIQHPIFFGAVNWVFIRGLLCCYRLL</sequence>
<dbReference type="Proteomes" id="UP000276526">
    <property type="component" value="Unassembled WGS sequence"/>
</dbReference>
<accession>A0A426PVV2</accession>
<feature type="region of interest" description="Disordered" evidence="1">
    <location>
        <begin position="1"/>
        <end position="26"/>
    </location>
</feature>
<protein>
    <submittedName>
        <fullName evidence="2">Uncharacterized protein</fullName>
    </submittedName>
</protein>
<feature type="compositionally biased region" description="Polar residues" evidence="1">
    <location>
        <begin position="1"/>
        <end position="14"/>
    </location>
</feature>